<dbReference type="PANTHER" id="PTHR44591">
    <property type="entry name" value="STRESS RESPONSE REGULATOR PROTEIN 1"/>
    <property type="match status" value="1"/>
</dbReference>
<dbReference type="GO" id="GO:0000160">
    <property type="term" value="P:phosphorelay signal transduction system"/>
    <property type="evidence" value="ECO:0007669"/>
    <property type="project" value="InterPro"/>
</dbReference>
<dbReference type="EMBL" id="PFPC01000024">
    <property type="protein sequence ID" value="PIZ89590.1"/>
    <property type="molecule type" value="Genomic_DNA"/>
</dbReference>
<comment type="caution">
    <text evidence="4">The sequence shown here is derived from an EMBL/GenBank/DDBJ whole genome shotgun (WGS) entry which is preliminary data.</text>
</comment>
<name>A0A2M7V047_9BACT</name>
<dbReference type="InterPro" id="IPR001789">
    <property type="entry name" value="Sig_transdc_resp-reg_receiver"/>
</dbReference>
<dbReference type="InterPro" id="IPR050595">
    <property type="entry name" value="Bact_response_regulator"/>
</dbReference>
<evidence type="ECO:0000313" key="5">
    <source>
        <dbReference type="Proteomes" id="UP000231538"/>
    </source>
</evidence>
<evidence type="ECO:0000256" key="2">
    <source>
        <dbReference type="PROSITE-ProRule" id="PRU00169"/>
    </source>
</evidence>
<dbReference type="AlphaFoldDB" id="A0A2M7V047"/>
<dbReference type="PROSITE" id="PS50110">
    <property type="entry name" value="RESPONSE_REGULATORY"/>
    <property type="match status" value="1"/>
</dbReference>
<dbReference type="InterPro" id="IPR011006">
    <property type="entry name" value="CheY-like_superfamily"/>
</dbReference>
<keyword evidence="1 2" id="KW-0597">Phosphoprotein</keyword>
<dbReference type="SMART" id="SM00448">
    <property type="entry name" value="REC"/>
    <property type="match status" value="1"/>
</dbReference>
<dbReference type="SUPFAM" id="SSF52172">
    <property type="entry name" value="CheY-like"/>
    <property type="match status" value="1"/>
</dbReference>
<dbReference type="Gene3D" id="3.40.50.2300">
    <property type="match status" value="1"/>
</dbReference>
<accession>A0A2M7V047</accession>
<feature type="domain" description="Response regulatory" evidence="3">
    <location>
        <begin position="4"/>
        <end position="126"/>
    </location>
</feature>
<sequence>MKKKILLIEDEPLQIEIYEKVIKEAGFEIESLEWGKEGLKRLEEIKAKKKERPDLILLDLILPDINGLAILKKAKTDPELKDIPFFIFTNYSAPGLEKTGKDLGAEKHIIKTDVTSSQLVKLIKDWFTR</sequence>
<evidence type="ECO:0000256" key="1">
    <source>
        <dbReference type="ARBA" id="ARBA00022553"/>
    </source>
</evidence>
<evidence type="ECO:0000259" key="3">
    <source>
        <dbReference type="PROSITE" id="PS50110"/>
    </source>
</evidence>
<organism evidence="4 5">
    <name type="scientific">Candidatus Nealsonbacteria bacterium CG_4_10_14_0_2_um_filter_37_10</name>
    <dbReference type="NCBI Taxonomy" id="1974679"/>
    <lineage>
        <taxon>Bacteria</taxon>
        <taxon>Candidatus Nealsoniibacteriota</taxon>
    </lineage>
</organism>
<protein>
    <submittedName>
        <fullName evidence="4">Response regulator</fullName>
    </submittedName>
</protein>
<gene>
    <name evidence="4" type="ORF">COX89_00785</name>
</gene>
<dbReference type="Proteomes" id="UP000231538">
    <property type="component" value="Unassembled WGS sequence"/>
</dbReference>
<proteinExistence type="predicted"/>
<reference evidence="5" key="1">
    <citation type="submission" date="2017-09" db="EMBL/GenBank/DDBJ databases">
        <title>Depth-based differentiation of microbial function through sediment-hosted aquifers and enrichment of novel symbionts in the deep terrestrial subsurface.</title>
        <authorList>
            <person name="Probst A.J."/>
            <person name="Ladd B."/>
            <person name="Jarett J.K."/>
            <person name="Geller-Mcgrath D.E."/>
            <person name="Sieber C.M.K."/>
            <person name="Emerson J.B."/>
            <person name="Anantharaman K."/>
            <person name="Thomas B.C."/>
            <person name="Malmstrom R."/>
            <person name="Stieglmeier M."/>
            <person name="Klingl A."/>
            <person name="Woyke T."/>
            <person name="Ryan C.M."/>
            <person name="Banfield J.F."/>
        </authorList>
    </citation>
    <scope>NUCLEOTIDE SEQUENCE [LARGE SCALE GENOMIC DNA]</scope>
</reference>
<evidence type="ECO:0000313" key="4">
    <source>
        <dbReference type="EMBL" id="PIZ89590.1"/>
    </source>
</evidence>
<dbReference type="Pfam" id="PF00072">
    <property type="entry name" value="Response_reg"/>
    <property type="match status" value="1"/>
</dbReference>
<dbReference type="PANTHER" id="PTHR44591:SF23">
    <property type="entry name" value="CHEY SUBFAMILY"/>
    <property type="match status" value="1"/>
</dbReference>
<feature type="modified residue" description="4-aspartylphosphate" evidence="2">
    <location>
        <position position="59"/>
    </location>
</feature>